<accession>A0A1H9PWX2</accession>
<sequence>MGHFKVESEGLSKMIRASLRVDAAVEDALKKCDLLKSEVASAQWQGEAKEVFASYLDIIQQYHQGLKKATALQEKALQTLLSDCMKYHQFYEVEAVRKLV</sequence>
<keyword evidence="2" id="KW-1185">Reference proteome</keyword>
<evidence type="ECO:0000313" key="2">
    <source>
        <dbReference type="Proteomes" id="UP000198948"/>
    </source>
</evidence>
<dbReference type="EMBL" id="FOHA01000001">
    <property type="protein sequence ID" value="SER52660.1"/>
    <property type="molecule type" value="Genomic_DNA"/>
</dbReference>
<name>A0A1H9PWX2_9LACT</name>
<dbReference type="RefSeq" id="WP_092649349.1">
    <property type="nucleotide sequence ID" value="NZ_FOHA01000001.1"/>
</dbReference>
<proteinExistence type="predicted"/>
<dbReference type="InterPro" id="IPR010310">
    <property type="entry name" value="T7SS_ESAT-6-like"/>
</dbReference>
<reference evidence="1 2" key="1">
    <citation type="submission" date="2016-10" db="EMBL/GenBank/DDBJ databases">
        <authorList>
            <person name="de Groot N.N."/>
        </authorList>
    </citation>
    <scope>NUCLEOTIDE SEQUENCE [LARGE SCALE GENOMIC DNA]</scope>
    <source>
        <strain evidence="1 2">DSM 13760</strain>
    </source>
</reference>
<dbReference type="Proteomes" id="UP000198948">
    <property type="component" value="Unassembled WGS sequence"/>
</dbReference>
<dbReference type="Pfam" id="PF06013">
    <property type="entry name" value="WXG100"/>
    <property type="match status" value="1"/>
</dbReference>
<protein>
    <recommendedName>
        <fullName evidence="3">WXG100 family type VII secretion target</fullName>
    </recommendedName>
</protein>
<dbReference type="OrthoDB" id="2224332at2"/>
<evidence type="ECO:0000313" key="1">
    <source>
        <dbReference type="EMBL" id="SER52660.1"/>
    </source>
</evidence>
<organism evidence="1 2">
    <name type="scientific">Isobaculum melis</name>
    <dbReference type="NCBI Taxonomy" id="142588"/>
    <lineage>
        <taxon>Bacteria</taxon>
        <taxon>Bacillati</taxon>
        <taxon>Bacillota</taxon>
        <taxon>Bacilli</taxon>
        <taxon>Lactobacillales</taxon>
        <taxon>Carnobacteriaceae</taxon>
        <taxon>Isobaculum</taxon>
    </lineage>
</organism>
<gene>
    <name evidence="1" type="ORF">SAMN04488559_101198</name>
</gene>
<evidence type="ECO:0008006" key="3">
    <source>
        <dbReference type="Google" id="ProtNLM"/>
    </source>
</evidence>
<dbReference type="STRING" id="142588.SAMN04488559_101198"/>
<dbReference type="AlphaFoldDB" id="A0A1H9PWX2"/>